<evidence type="ECO:0000256" key="6">
    <source>
        <dbReference type="ARBA" id="ARBA00022777"/>
    </source>
</evidence>
<evidence type="ECO:0000256" key="2">
    <source>
        <dbReference type="ARBA" id="ARBA00022571"/>
    </source>
</evidence>
<evidence type="ECO:0000256" key="9">
    <source>
        <dbReference type="HAMAP-Rule" id="MF_00082"/>
    </source>
</evidence>
<comment type="caution">
    <text evidence="11">The sequence shown here is derived from an EMBL/GenBank/DDBJ whole genome shotgun (WGS) entry which is preliminary data.</text>
</comment>
<keyword evidence="7 9" id="KW-0067">ATP-binding</keyword>
<dbReference type="CDD" id="cd04250">
    <property type="entry name" value="AAK_NAGK-C"/>
    <property type="match status" value="1"/>
</dbReference>
<dbReference type="Pfam" id="PF00696">
    <property type="entry name" value="AA_kinase"/>
    <property type="match status" value="1"/>
</dbReference>
<evidence type="ECO:0000259" key="10">
    <source>
        <dbReference type="Pfam" id="PF00696"/>
    </source>
</evidence>
<keyword evidence="12" id="KW-1185">Reference proteome</keyword>
<dbReference type="RefSeq" id="WP_205088397.1">
    <property type="nucleotide sequence ID" value="NZ_JACJLA010000022.1"/>
</dbReference>
<comment type="similarity">
    <text evidence="9">Belongs to the acetylglutamate kinase family. ArgB subfamily.</text>
</comment>
<evidence type="ECO:0000256" key="7">
    <source>
        <dbReference type="ARBA" id="ARBA00022840"/>
    </source>
</evidence>
<dbReference type="HAMAP" id="MF_00082">
    <property type="entry name" value="ArgB"/>
    <property type="match status" value="1"/>
</dbReference>
<dbReference type="PANTHER" id="PTHR23342:SF0">
    <property type="entry name" value="N-ACETYLGLUTAMATE SYNTHASE, MITOCHONDRIAL"/>
    <property type="match status" value="1"/>
</dbReference>
<dbReference type="Gene3D" id="3.40.1160.10">
    <property type="entry name" value="Acetylglutamate kinase-like"/>
    <property type="match status" value="1"/>
</dbReference>
<comment type="function">
    <text evidence="9">Catalyzes the ATP-dependent phosphorylation of N-acetyl-L-glutamate.</text>
</comment>
<dbReference type="InterPro" id="IPR041727">
    <property type="entry name" value="NAGK-C"/>
</dbReference>
<dbReference type="EC" id="2.7.2.8" evidence="9"/>
<evidence type="ECO:0000256" key="3">
    <source>
        <dbReference type="ARBA" id="ARBA00022605"/>
    </source>
</evidence>
<dbReference type="GO" id="GO:0003991">
    <property type="term" value="F:acetylglutamate kinase activity"/>
    <property type="evidence" value="ECO:0007669"/>
    <property type="project" value="UniProtKB-EC"/>
</dbReference>
<feature type="domain" description="Aspartate/glutamate/uridylate kinase" evidence="10">
    <location>
        <begin position="28"/>
        <end position="262"/>
    </location>
</feature>
<dbReference type="InterPro" id="IPR036393">
    <property type="entry name" value="AceGlu_kinase-like_sf"/>
</dbReference>
<organism evidence="11 12">
    <name type="scientific">Veillonella magna</name>
    <dbReference type="NCBI Taxonomy" id="464322"/>
    <lineage>
        <taxon>Bacteria</taxon>
        <taxon>Bacillati</taxon>
        <taxon>Bacillota</taxon>
        <taxon>Negativicutes</taxon>
        <taxon>Veillonellales</taxon>
        <taxon>Veillonellaceae</taxon>
        <taxon>Veillonella</taxon>
    </lineage>
</organism>
<feature type="binding site" evidence="9">
    <location>
        <position position="88"/>
    </location>
    <ligand>
        <name>substrate</name>
    </ligand>
</feature>
<dbReference type="EMBL" id="JACJLA010000022">
    <property type="protein sequence ID" value="MBM6913525.1"/>
    <property type="molecule type" value="Genomic_DNA"/>
</dbReference>
<dbReference type="Proteomes" id="UP000707138">
    <property type="component" value="Unassembled WGS sequence"/>
</dbReference>
<keyword evidence="9" id="KW-0963">Cytoplasm</keyword>
<dbReference type="InterPro" id="IPR004662">
    <property type="entry name" value="AcgluKinase_fam"/>
</dbReference>
<dbReference type="SUPFAM" id="SSF53633">
    <property type="entry name" value="Carbamate kinase-like"/>
    <property type="match status" value="1"/>
</dbReference>
<evidence type="ECO:0000256" key="4">
    <source>
        <dbReference type="ARBA" id="ARBA00022679"/>
    </source>
</evidence>
<evidence type="ECO:0000256" key="5">
    <source>
        <dbReference type="ARBA" id="ARBA00022741"/>
    </source>
</evidence>
<keyword evidence="2 9" id="KW-0055">Arginine biosynthesis</keyword>
<protein>
    <recommendedName>
        <fullName evidence="9">Acetylglutamate kinase</fullName>
        <ecNumber evidence="9">2.7.2.8</ecNumber>
    </recommendedName>
    <alternativeName>
        <fullName evidence="9">N-acetyl-L-glutamate 5-phosphotransferase</fullName>
    </alternativeName>
    <alternativeName>
        <fullName evidence="9">NAG kinase</fullName>
        <shortName evidence="9">NAGK</shortName>
    </alternativeName>
</protein>
<dbReference type="PRINTS" id="PR00474">
    <property type="entry name" value="GLU5KINASE"/>
</dbReference>
<dbReference type="InterPro" id="IPR001048">
    <property type="entry name" value="Asp/Glu/Uridylate_kinase"/>
</dbReference>
<comment type="subcellular location">
    <subcellularLocation>
        <location evidence="9">Cytoplasm</location>
    </subcellularLocation>
</comment>
<evidence type="ECO:0000256" key="8">
    <source>
        <dbReference type="ARBA" id="ARBA00048141"/>
    </source>
</evidence>
<accession>A0ABS2GJP0</accession>
<evidence type="ECO:0000256" key="1">
    <source>
        <dbReference type="ARBA" id="ARBA00004828"/>
    </source>
</evidence>
<keyword evidence="3 9" id="KW-0028">Amino-acid biosynthesis</keyword>
<proteinExistence type="inferred from homology"/>
<feature type="binding site" evidence="9">
    <location>
        <position position="180"/>
    </location>
    <ligand>
        <name>substrate</name>
    </ligand>
</feature>
<feature type="site" description="Transition state stabilizer" evidence="9">
    <location>
        <position position="31"/>
    </location>
</feature>
<dbReference type="PIRSF" id="PIRSF000728">
    <property type="entry name" value="NAGK"/>
    <property type="match status" value="1"/>
</dbReference>
<evidence type="ECO:0000313" key="11">
    <source>
        <dbReference type="EMBL" id="MBM6913525.1"/>
    </source>
</evidence>
<dbReference type="InterPro" id="IPR001057">
    <property type="entry name" value="Glu/AcGlu_kinase"/>
</dbReference>
<dbReference type="NCBIfam" id="TIGR00761">
    <property type="entry name" value="argB"/>
    <property type="match status" value="1"/>
</dbReference>
<evidence type="ECO:0000313" key="12">
    <source>
        <dbReference type="Proteomes" id="UP000707138"/>
    </source>
</evidence>
<dbReference type="PANTHER" id="PTHR23342">
    <property type="entry name" value="N-ACETYLGLUTAMATE SYNTHASE"/>
    <property type="match status" value="1"/>
</dbReference>
<dbReference type="InterPro" id="IPR037528">
    <property type="entry name" value="ArgB"/>
</dbReference>
<sequence>MNEISNAMRAKLLTAAVPYIKEYTNTYVVVKYGGNAMIDEEIKQSVMQDLLLLSLVGVKVVLVHGGGPDINDTLGKMGIASQFKNGLRVTDEATMDVVQMVLAGRVNKSLVAHIASLGGKATGICGVDGAMIKVHQKSEDLGLVGMIDSIDTGLIKALVDNGYIPVVASVGVDDNGTIYNINADTVAAYIAGALQAECMVAMTNIDGVMLDKDNPTSLVPKLTEADTAKLVADGVIAGGMIPKVECCIEAIQKGVKKVFIINGEIPHAILIELLTNEGLGTMFVKE</sequence>
<feature type="binding site" evidence="9">
    <location>
        <begin position="66"/>
        <end position="67"/>
    </location>
    <ligand>
        <name>substrate</name>
    </ligand>
</feature>
<keyword evidence="6 9" id="KW-0418">Kinase</keyword>
<name>A0ABS2GJP0_9FIRM</name>
<keyword evidence="4 9" id="KW-0808">Transferase</keyword>
<feature type="site" description="Transition state stabilizer" evidence="9">
    <location>
        <position position="243"/>
    </location>
</feature>
<comment type="catalytic activity">
    <reaction evidence="8 9">
        <text>N-acetyl-L-glutamate + ATP = N-acetyl-L-glutamyl 5-phosphate + ADP</text>
        <dbReference type="Rhea" id="RHEA:14629"/>
        <dbReference type="ChEBI" id="CHEBI:30616"/>
        <dbReference type="ChEBI" id="CHEBI:44337"/>
        <dbReference type="ChEBI" id="CHEBI:57936"/>
        <dbReference type="ChEBI" id="CHEBI:456216"/>
        <dbReference type="EC" id="2.7.2.8"/>
    </reaction>
</comment>
<gene>
    <name evidence="9 11" type="primary">argB</name>
    <name evidence="11" type="ORF">H6A01_09370</name>
</gene>
<comment type="pathway">
    <text evidence="1 9">Amino-acid biosynthesis; L-arginine biosynthesis; N(2)-acetyl-L-ornithine from L-glutamate: step 2/4.</text>
</comment>
<reference evidence="11 12" key="1">
    <citation type="journal article" date="2021" name="Sci. Rep.">
        <title>The distribution of antibiotic resistance genes in chicken gut microbiota commensals.</title>
        <authorList>
            <person name="Juricova H."/>
            <person name="Matiasovicova J."/>
            <person name="Kubasova T."/>
            <person name="Cejkova D."/>
            <person name="Rychlik I."/>
        </authorList>
    </citation>
    <scope>NUCLEOTIDE SEQUENCE [LARGE SCALE GENOMIC DNA]</scope>
    <source>
        <strain evidence="11 12">An537</strain>
    </source>
</reference>
<keyword evidence="5 9" id="KW-0547">Nucleotide-binding</keyword>